<protein>
    <submittedName>
        <fullName evidence="3">DUF4019 domain-containing protein</fullName>
    </submittedName>
</protein>
<dbReference type="EMBL" id="WJBU01000004">
    <property type="protein sequence ID" value="MRD46678.1"/>
    <property type="molecule type" value="Genomic_DNA"/>
</dbReference>
<evidence type="ECO:0000313" key="4">
    <source>
        <dbReference type="Proteomes" id="UP000487350"/>
    </source>
</evidence>
<keyword evidence="2" id="KW-0732">Signal</keyword>
<evidence type="ECO:0000313" key="3">
    <source>
        <dbReference type="EMBL" id="MRD46678.1"/>
    </source>
</evidence>
<proteinExistence type="predicted"/>
<dbReference type="InterPro" id="IPR025091">
    <property type="entry name" value="DUF4019"/>
</dbReference>
<evidence type="ECO:0000256" key="1">
    <source>
        <dbReference type="SAM" id="MobiDB-lite"/>
    </source>
</evidence>
<sequence>MKLPRSLLVCLALVAAFSATTASAQLKPKSGTGLSAPATPSAPAPATSPAARPGATAPSAQIPGNAAKEEEGKLAAAGWLVLLDRRDWGTAWETTASMFRAAVPLSAWMDGIPKMREPLGKLIERTPTESVYKTTLQGKPDGEYVSVVFQSKFEGKEAEEVVTTVRDTDGRWRVTGYVPPQ</sequence>
<comment type="caution">
    <text evidence="3">The sequence shown here is derived from an EMBL/GenBank/DDBJ whole genome shotgun (WGS) entry which is preliminary data.</text>
</comment>
<dbReference type="Pfam" id="PF13211">
    <property type="entry name" value="DUF4019"/>
    <property type="match status" value="1"/>
</dbReference>
<reference evidence="3 4" key="1">
    <citation type="submission" date="2019-11" db="EMBL/GenBank/DDBJ databases">
        <title>Caenimonas koreensis gen. nov., sp. nov., isolated from activated sludge.</title>
        <authorList>
            <person name="Seung H.R."/>
        </authorList>
    </citation>
    <scope>NUCLEOTIDE SEQUENCE [LARGE SCALE GENOMIC DNA]</scope>
    <source>
        <strain evidence="3 4">EMB320</strain>
    </source>
</reference>
<dbReference type="Proteomes" id="UP000487350">
    <property type="component" value="Unassembled WGS sequence"/>
</dbReference>
<feature type="compositionally biased region" description="Low complexity" evidence="1">
    <location>
        <begin position="35"/>
        <end position="60"/>
    </location>
</feature>
<accession>A0A844AWC6</accession>
<dbReference type="RefSeq" id="WP_153584017.1">
    <property type="nucleotide sequence ID" value="NZ_WJBU01000004.1"/>
</dbReference>
<feature type="signal peptide" evidence="2">
    <location>
        <begin position="1"/>
        <end position="24"/>
    </location>
</feature>
<organism evidence="3 4">
    <name type="scientific">Caenimonas koreensis DSM 17982</name>
    <dbReference type="NCBI Taxonomy" id="1121255"/>
    <lineage>
        <taxon>Bacteria</taxon>
        <taxon>Pseudomonadati</taxon>
        <taxon>Pseudomonadota</taxon>
        <taxon>Betaproteobacteria</taxon>
        <taxon>Burkholderiales</taxon>
        <taxon>Comamonadaceae</taxon>
        <taxon>Caenimonas</taxon>
    </lineage>
</organism>
<gene>
    <name evidence="3" type="ORF">GHT07_05285</name>
</gene>
<dbReference type="OrthoDB" id="8929305at2"/>
<feature type="region of interest" description="Disordered" evidence="1">
    <location>
        <begin position="26"/>
        <end position="68"/>
    </location>
</feature>
<name>A0A844AWC6_9BURK</name>
<feature type="chain" id="PRO_5032347505" evidence="2">
    <location>
        <begin position="25"/>
        <end position="181"/>
    </location>
</feature>
<dbReference type="AlphaFoldDB" id="A0A844AWC6"/>
<evidence type="ECO:0000256" key="2">
    <source>
        <dbReference type="SAM" id="SignalP"/>
    </source>
</evidence>
<keyword evidence="4" id="KW-1185">Reference proteome</keyword>